<accession>A0A7S2S4F2</accession>
<name>A0A7S2S4F2_9STRA</name>
<keyword evidence="1" id="KW-0812">Transmembrane</keyword>
<protein>
    <recommendedName>
        <fullName evidence="3">G-protein coupled receptors family 3 profile domain-containing protein</fullName>
    </recommendedName>
</protein>
<dbReference type="EMBL" id="HBHK01015905">
    <property type="protein sequence ID" value="CAD9688686.1"/>
    <property type="molecule type" value="Transcribed_RNA"/>
</dbReference>
<feature type="transmembrane region" description="Helical" evidence="1">
    <location>
        <begin position="54"/>
        <end position="71"/>
    </location>
</feature>
<sequence>MPSQTGSPLIDSYVQANMYMRYTVDSLCIVLALGALVIMAMYWNRPVMVVSQRMFMLMIIVTSLVANTIALPEVATGDWQCEIVYIASMVAFISLVIAKEYRAYQLYKAISSQTVRTVGYVFPCLFVVVCVAATTILFVICRRGHTSQFGDSYLASQYSQREVGNVPRFFFTGVLIIGLFVARIARKVPRICGDSKVTFALSFIGLIYVAVAVAETYTGDLELNVQLQIVGLFLHMLMHVGTLISLLYARLLSMNMTKAEVIRELVLHNGDVMNQDALQETTDVSTIKTQGRSDPDEWMRNYSSGFGLSSYDETAIHTV</sequence>
<dbReference type="AlphaFoldDB" id="A0A7S2S4F2"/>
<feature type="transmembrane region" description="Helical" evidence="1">
    <location>
        <begin position="83"/>
        <end position="98"/>
    </location>
</feature>
<gene>
    <name evidence="2" type="ORF">QSP1433_LOCUS9964</name>
</gene>
<feature type="transmembrane region" description="Helical" evidence="1">
    <location>
        <begin position="166"/>
        <end position="185"/>
    </location>
</feature>
<keyword evidence="1" id="KW-1133">Transmembrane helix</keyword>
<evidence type="ECO:0000313" key="2">
    <source>
        <dbReference type="EMBL" id="CAD9688686.1"/>
    </source>
</evidence>
<feature type="transmembrane region" description="Helical" evidence="1">
    <location>
        <begin position="118"/>
        <end position="140"/>
    </location>
</feature>
<evidence type="ECO:0008006" key="3">
    <source>
        <dbReference type="Google" id="ProtNLM"/>
    </source>
</evidence>
<feature type="transmembrane region" description="Helical" evidence="1">
    <location>
        <begin position="197"/>
        <end position="217"/>
    </location>
</feature>
<evidence type="ECO:0000256" key="1">
    <source>
        <dbReference type="SAM" id="Phobius"/>
    </source>
</evidence>
<reference evidence="2" key="1">
    <citation type="submission" date="2021-01" db="EMBL/GenBank/DDBJ databases">
        <authorList>
            <person name="Corre E."/>
            <person name="Pelletier E."/>
            <person name="Niang G."/>
            <person name="Scheremetjew M."/>
            <person name="Finn R."/>
            <person name="Kale V."/>
            <person name="Holt S."/>
            <person name="Cochrane G."/>
            <person name="Meng A."/>
            <person name="Brown T."/>
            <person name="Cohen L."/>
        </authorList>
    </citation>
    <scope>NUCLEOTIDE SEQUENCE</scope>
    <source>
        <strain evidence="2">NY070348D</strain>
    </source>
</reference>
<organism evidence="2">
    <name type="scientific">Mucochytrium quahogii</name>
    <dbReference type="NCBI Taxonomy" id="96639"/>
    <lineage>
        <taxon>Eukaryota</taxon>
        <taxon>Sar</taxon>
        <taxon>Stramenopiles</taxon>
        <taxon>Bigyra</taxon>
        <taxon>Labyrinthulomycetes</taxon>
        <taxon>Thraustochytrida</taxon>
        <taxon>Thraustochytriidae</taxon>
        <taxon>Mucochytrium</taxon>
    </lineage>
</organism>
<feature type="transmembrane region" description="Helical" evidence="1">
    <location>
        <begin position="229"/>
        <end position="249"/>
    </location>
</feature>
<feature type="transmembrane region" description="Helical" evidence="1">
    <location>
        <begin position="20"/>
        <end position="42"/>
    </location>
</feature>
<proteinExistence type="predicted"/>
<keyword evidence="1" id="KW-0472">Membrane</keyword>